<organism evidence="3 4">
    <name type="scientific">Myodes glareolus</name>
    <name type="common">Bank vole</name>
    <name type="synonym">Clethrionomys glareolus</name>
    <dbReference type="NCBI Taxonomy" id="447135"/>
    <lineage>
        <taxon>Eukaryota</taxon>
        <taxon>Metazoa</taxon>
        <taxon>Chordata</taxon>
        <taxon>Craniata</taxon>
        <taxon>Vertebrata</taxon>
        <taxon>Euteleostomi</taxon>
        <taxon>Mammalia</taxon>
        <taxon>Eutheria</taxon>
        <taxon>Euarchontoglires</taxon>
        <taxon>Glires</taxon>
        <taxon>Rodentia</taxon>
        <taxon>Myomorpha</taxon>
        <taxon>Muroidea</taxon>
        <taxon>Cricetidae</taxon>
        <taxon>Arvicolinae</taxon>
        <taxon>Myodes</taxon>
    </lineage>
</organism>
<dbReference type="SUPFAM" id="SSF54768">
    <property type="entry name" value="dsRNA-binding domain-like"/>
    <property type="match status" value="1"/>
</dbReference>
<comment type="caution">
    <text evidence="3">The sequence shown here is derived from an EMBL/GenBank/DDBJ whole genome shotgun (WGS) entry which is preliminary data.</text>
</comment>
<evidence type="ECO:0000259" key="2">
    <source>
        <dbReference type="PROSITE" id="PS50137"/>
    </source>
</evidence>
<reference evidence="3 4" key="1">
    <citation type="journal article" date="2023" name="bioRxiv">
        <title>Conserved and derived expression patterns and positive selection on dental genes reveal complex evolutionary context of ever-growing rodent molars.</title>
        <authorList>
            <person name="Calamari Z.T."/>
            <person name="Song A."/>
            <person name="Cohen E."/>
            <person name="Akter M."/>
            <person name="Roy R.D."/>
            <person name="Hallikas O."/>
            <person name="Christensen M.M."/>
            <person name="Li P."/>
            <person name="Marangoni P."/>
            <person name="Jernvall J."/>
            <person name="Klein O.D."/>
        </authorList>
    </citation>
    <scope>NUCLEOTIDE SEQUENCE [LARGE SCALE GENOMIC DNA]</scope>
    <source>
        <strain evidence="3">V071</strain>
    </source>
</reference>
<dbReference type="EMBL" id="JBBHLL010002283">
    <property type="protein sequence ID" value="KAK7795482.1"/>
    <property type="molecule type" value="Genomic_DNA"/>
</dbReference>
<name>A0AAW0GVZ8_MYOGA</name>
<dbReference type="InterPro" id="IPR014720">
    <property type="entry name" value="dsRBD_dom"/>
</dbReference>
<feature type="non-terminal residue" evidence="3">
    <location>
        <position position="1"/>
    </location>
</feature>
<feature type="domain" description="DRBM" evidence="2">
    <location>
        <begin position="1"/>
        <end position="37"/>
    </location>
</feature>
<dbReference type="PROSITE" id="PS50137">
    <property type="entry name" value="DS_RBD"/>
    <property type="match status" value="1"/>
</dbReference>
<protein>
    <recommendedName>
        <fullName evidence="2">DRBM domain-containing protein</fullName>
    </recommendedName>
</protein>
<accession>A0AAW0GVZ8</accession>
<evidence type="ECO:0000313" key="3">
    <source>
        <dbReference type="EMBL" id="KAK7795482.1"/>
    </source>
</evidence>
<dbReference type="AlphaFoldDB" id="A0AAW0GVZ8"/>
<dbReference type="GO" id="GO:0003723">
    <property type="term" value="F:RNA binding"/>
    <property type="evidence" value="ECO:0007669"/>
    <property type="project" value="UniProtKB-UniRule"/>
</dbReference>
<dbReference type="Gene3D" id="3.30.160.20">
    <property type="match status" value="1"/>
</dbReference>
<keyword evidence="4" id="KW-1185">Reference proteome</keyword>
<keyword evidence="1" id="KW-0694">RNA-binding</keyword>
<proteinExistence type="predicted"/>
<dbReference type="Pfam" id="PF00035">
    <property type="entry name" value="dsrm"/>
    <property type="match status" value="1"/>
</dbReference>
<evidence type="ECO:0000256" key="1">
    <source>
        <dbReference type="PROSITE-ProRule" id="PRU00266"/>
    </source>
</evidence>
<sequence>FTFQVIIDEKEFPQAEGKSKQEAKDAAAQLAFDILNSEHQEDGHANVSEVSSAGDYIGLVDSIAQMQNLSVNYEHFVSNTESSQR</sequence>
<gene>
    <name evidence="3" type="ORF">U0070_026168</name>
</gene>
<evidence type="ECO:0000313" key="4">
    <source>
        <dbReference type="Proteomes" id="UP001488838"/>
    </source>
</evidence>
<dbReference type="Proteomes" id="UP001488838">
    <property type="component" value="Unassembled WGS sequence"/>
</dbReference>